<dbReference type="Proteomes" id="UP000469558">
    <property type="component" value="Unassembled WGS sequence"/>
</dbReference>
<dbReference type="InterPro" id="IPR055347">
    <property type="entry name" value="UTP6_N"/>
</dbReference>
<evidence type="ECO:0000256" key="2">
    <source>
        <dbReference type="ARBA" id="ARBA00010734"/>
    </source>
</evidence>
<keyword evidence="3" id="KW-0698">rRNA processing</keyword>
<dbReference type="PANTHER" id="PTHR23271:SF1">
    <property type="entry name" value="U3 SMALL NUCLEOLAR RNA-ASSOCIATED PROTEIN 6 HOMOLOG"/>
    <property type="match status" value="1"/>
</dbReference>
<dbReference type="GO" id="GO:0034388">
    <property type="term" value="C:Pwp2p-containing subcomplex of 90S preribosome"/>
    <property type="evidence" value="ECO:0007669"/>
    <property type="project" value="TreeGrafter"/>
</dbReference>
<dbReference type="Pfam" id="PF08640">
    <property type="entry name" value="U3_assoc_6"/>
    <property type="match status" value="1"/>
</dbReference>
<dbReference type="SMART" id="SM00386">
    <property type="entry name" value="HAT"/>
    <property type="match status" value="3"/>
</dbReference>
<dbReference type="GO" id="GO:0032040">
    <property type="term" value="C:small-subunit processome"/>
    <property type="evidence" value="ECO:0007669"/>
    <property type="project" value="TreeGrafter"/>
</dbReference>
<proteinExistence type="inferred from homology"/>
<dbReference type="GO" id="GO:0030515">
    <property type="term" value="F:snoRNA binding"/>
    <property type="evidence" value="ECO:0007669"/>
    <property type="project" value="InterPro"/>
</dbReference>
<evidence type="ECO:0000313" key="8">
    <source>
        <dbReference type="Proteomes" id="UP000469558"/>
    </source>
</evidence>
<evidence type="ECO:0000259" key="6">
    <source>
        <dbReference type="Pfam" id="PF08640"/>
    </source>
</evidence>
<dbReference type="SUPFAM" id="SSF48452">
    <property type="entry name" value="TPR-like"/>
    <property type="match status" value="1"/>
</dbReference>
<evidence type="ECO:0000256" key="5">
    <source>
        <dbReference type="ARBA" id="ARBA00023242"/>
    </source>
</evidence>
<dbReference type="Gene3D" id="1.25.40.10">
    <property type="entry name" value="Tetratricopeptide repeat domain"/>
    <property type="match status" value="1"/>
</dbReference>
<comment type="subcellular location">
    <subcellularLocation>
        <location evidence="1">Nucleus</location>
        <location evidence="1">Nucleolus</location>
    </subcellularLocation>
</comment>
<dbReference type="InterPro" id="IPR003107">
    <property type="entry name" value="HAT"/>
</dbReference>
<evidence type="ECO:0000256" key="3">
    <source>
        <dbReference type="ARBA" id="ARBA00022552"/>
    </source>
</evidence>
<name>A0A8T9C0M9_9HELO</name>
<reference evidence="7 8" key="1">
    <citation type="submission" date="2018-05" db="EMBL/GenBank/DDBJ databases">
        <title>Genome sequencing and assembly of the regulated plant pathogen Lachnellula willkommii and related sister species for the development of diagnostic species identification markers.</title>
        <authorList>
            <person name="Giroux E."/>
            <person name="Bilodeau G."/>
        </authorList>
    </citation>
    <scope>NUCLEOTIDE SEQUENCE [LARGE SCALE GENOMIC DNA]</scope>
    <source>
        <strain evidence="7 8">CBS 268.59</strain>
    </source>
</reference>
<comment type="caution">
    <text evidence="7">The sequence shown here is derived from an EMBL/GenBank/DDBJ whole genome shotgun (WGS) entry which is preliminary data.</text>
</comment>
<evidence type="ECO:0000313" key="7">
    <source>
        <dbReference type="EMBL" id="TVY71447.1"/>
    </source>
</evidence>
<gene>
    <name evidence="7" type="primary">UTP6</name>
    <name evidence="7" type="ORF">LSUE1_G005220</name>
</gene>
<comment type="similarity">
    <text evidence="2">Belongs to the UTP6 family.</text>
</comment>
<sequence length="403" mass="45845">MSGPSDKARFHMEQAVPQLQEFKQKGIFNEEEIRTIVKKMSDFEHKVNGRGPAAVDYARYAAWEMSLENLRLKRCKRLRIKGSSTFSGQARIYNIFDRGTTKHPGDVALWMSYLECAREAKAMQKFKTILTAAIRKHPAKPDLWLYAARWTLQSEADMNGARDYMRRGTRFCIMSKELWIEYAKLEMIYLAKIAIRRKILGLDTAEDEDEDEDQEMDDANNEPGFDTSADVIAIPEFKSNSLRPKMIEGVEVDSVARKDPMTTLALNGAIPLAIFDTARKQPFFSPSVAGDFFDMFATFTQVRCLPKILQHVLDSMTESYPANPFTCNCYIKQPLVGLEPSSPKYPAALGVALDRLNESIEKTKDRKELVKRTKLWIEPVLEVEALDPGIEAVLGHTIRKLDS</sequence>
<dbReference type="PANTHER" id="PTHR23271">
    <property type="entry name" value="HEPATOCELLULAR CARCINOMA-ASSOCIATED ANTIGEN 66"/>
    <property type="match status" value="1"/>
</dbReference>
<dbReference type="InterPro" id="IPR011990">
    <property type="entry name" value="TPR-like_helical_dom_sf"/>
</dbReference>
<dbReference type="InterPro" id="IPR013949">
    <property type="entry name" value="Utp6"/>
</dbReference>
<keyword evidence="4" id="KW-0677">Repeat</keyword>
<dbReference type="OrthoDB" id="28112at2759"/>
<feature type="domain" description="U3 small nucleolar RNA-associated protein 6 N-terminal" evidence="6">
    <location>
        <begin position="12"/>
        <end position="85"/>
    </location>
</feature>
<dbReference type="GO" id="GO:0000462">
    <property type="term" value="P:maturation of SSU-rRNA from tricistronic rRNA transcript (SSU-rRNA, 5.8S rRNA, LSU-rRNA)"/>
    <property type="evidence" value="ECO:0007669"/>
    <property type="project" value="InterPro"/>
</dbReference>
<evidence type="ECO:0000256" key="1">
    <source>
        <dbReference type="ARBA" id="ARBA00004604"/>
    </source>
</evidence>
<keyword evidence="8" id="KW-1185">Reference proteome</keyword>
<dbReference type="EMBL" id="QGMK01001226">
    <property type="protein sequence ID" value="TVY71447.1"/>
    <property type="molecule type" value="Genomic_DNA"/>
</dbReference>
<evidence type="ECO:0000256" key="4">
    <source>
        <dbReference type="ARBA" id="ARBA00022737"/>
    </source>
</evidence>
<organism evidence="7 8">
    <name type="scientific">Lachnellula suecica</name>
    <dbReference type="NCBI Taxonomy" id="602035"/>
    <lineage>
        <taxon>Eukaryota</taxon>
        <taxon>Fungi</taxon>
        <taxon>Dikarya</taxon>
        <taxon>Ascomycota</taxon>
        <taxon>Pezizomycotina</taxon>
        <taxon>Leotiomycetes</taxon>
        <taxon>Helotiales</taxon>
        <taxon>Lachnaceae</taxon>
        <taxon>Lachnellula</taxon>
    </lineage>
</organism>
<protein>
    <submittedName>
        <fullName evidence="7">U3 small nucleolar RNA-associated protein</fullName>
    </submittedName>
</protein>
<keyword evidence="5" id="KW-0539">Nucleus</keyword>
<accession>A0A8T9C0M9</accession>
<dbReference type="AlphaFoldDB" id="A0A8T9C0M9"/>